<dbReference type="PANTHER" id="PTHR35133:SF1">
    <property type="entry name" value="PROTEIN EFFECTOR OF TRANSCRIPTION 2-RELATED"/>
    <property type="match status" value="1"/>
</dbReference>
<reference evidence="2" key="2">
    <citation type="submission" date="2015-03" db="UniProtKB">
        <authorList>
            <consortium name="EnsemblPlants"/>
        </authorList>
    </citation>
    <scope>IDENTIFICATION</scope>
</reference>
<organism evidence="2">
    <name type="scientific">Oryza barthii</name>
    <dbReference type="NCBI Taxonomy" id="65489"/>
    <lineage>
        <taxon>Eukaryota</taxon>
        <taxon>Viridiplantae</taxon>
        <taxon>Streptophyta</taxon>
        <taxon>Embryophyta</taxon>
        <taxon>Tracheophyta</taxon>
        <taxon>Spermatophyta</taxon>
        <taxon>Magnoliopsida</taxon>
        <taxon>Liliopsida</taxon>
        <taxon>Poales</taxon>
        <taxon>Poaceae</taxon>
        <taxon>BOP clade</taxon>
        <taxon>Oryzoideae</taxon>
        <taxon>Oryzeae</taxon>
        <taxon>Oryzinae</taxon>
        <taxon>Oryza</taxon>
    </lineage>
</organism>
<dbReference type="Proteomes" id="UP000026960">
    <property type="component" value="Chromosome 7"/>
</dbReference>
<dbReference type="STRING" id="65489.A0A0D3GSY0"/>
<dbReference type="PANTHER" id="PTHR35133">
    <property type="entry name" value="PROTEIN EFFECTOR OF TRANSCRIPTION 2-RELATED"/>
    <property type="match status" value="1"/>
</dbReference>
<dbReference type="GO" id="GO:0006355">
    <property type="term" value="P:regulation of DNA-templated transcription"/>
    <property type="evidence" value="ECO:0007669"/>
    <property type="project" value="InterPro"/>
</dbReference>
<keyword evidence="3" id="KW-1185">Reference proteome</keyword>
<dbReference type="PaxDb" id="65489-OBART07G20410.1"/>
<evidence type="ECO:0000313" key="3">
    <source>
        <dbReference type="Proteomes" id="UP000026960"/>
    </source>
</evidence>
<reference evidence="2" key="1">
    <citation type="journal article" date="2009" name="Rice">
        <title>De Novo Next Generation Sequencing of Plant Genomes.</title>
        <authorList>
            <person name="Rounsley S."/>
            <person name="Marri P.R."/>
            <person name="Yu Y."/>
            <person name="He R."/>
            <person name="Sisneros N."/>
            <person name="Goicoechea J.L."/>
            <person name="Lee S.J."/>
            <person name="Angelova A."/>
            <person name="Kudrna D."/>
            <person name="Luo M."/>
            <person name="Affourtit J."/>
            <person name="Desany B."/>
            <person name="Knight J."/>
            <person name="Niazi F."/>
            <person name="Egholm M."/>
            <person name="Wing R.A."/>
        </authorList>
    </citation>
    <scope>NUCLEOTIDE SEQUENCE [LARGE SCALE GENOMIC DNA]</scope>
    <source>
        <strain evidence="2">cv. IRGC 105608</strain>
    </source>
</reference>
<dbReference type="AlphaFoldDB" id="A0A0D3GSY0"/>
<evidence type="ECO:0000313" key="2">
    <source>
        <dbReference type="EnsemblPlants" id="OBART07G20410.1"/>
    </source>
</evidence>
<dbReference type="GO" id="GO:0003677">
    <property type="term" value="F:DNA binding"/>
    <property type="evidence" value="ECO:0007669"/>
    <property type="project" value="InterPro"/>
</dbReference>
<dbReference type="InterPro" id="IPR038909">
    <property type="entry name" value="Effector_transcript"/>
</dbReference>
<accession>A0A0D3GSY0</accession>
<dbReference type="EnsemblPlants" id="OBART07G20410.1">
    <property type="protein sequence ID" value="OBART07G20410.1"/>
    <property type="gene ID" value="OBART07G20410"/>
</dbReference>
<protein>
    <recommendedName>
        <fullName evidence="4">GIY-YIG domain-containing protein</fullName>
    </recommendedName>
</protein>
<dbReference type="HOGENOM" id="CLU_025361_0_0_1"/>
<evidence type="ECO:0000256" key="1">
    <source>
        <dbReference type="SAM" id="MobiDB-lite"/>
    </source>
</evidence>
<evidence type="ECO:0008006" key="4">
    <source>
        <dbReference type="Google" id="ProtNLM"/>
    </source>
</evidence>
<sequence>MPAASAAVPARLKREDYPRTKHDSLFSPWKVLVGPSDWEDHAAGKEGIQRYRVLNLPENFPGLYELGVARASDEGIRAARRWNGSGGGGVVVVYLGQADSVRARLQQYGRTGSHLDAGNPPPSAGEAETNTRATGNGLFREVFVRGYSLVFRCALMGNKQEAEKTEARLLRVFDYAWNKLQNGGLRREEILIKLEQGAVNNRSSLLSRVRHFKQEVFREKAGIKISRNGSVDVSSGIMKNMLPRIRTFVGFRPQLVNSGDNVDKEIGIRWKNTSEGNSYGKQARRSSEGYKVKRVNVIKRRTMPEQDSNDVCGVMLEDGSSCLDHPVQGRKRCELHKGRRLGRITVNPKGSSCSYSCQVEIPVVESISPLTENESESDQAQQTSELLSKFLPATVKESSRPWYSFEAKEIKTGEAPIEDGKQETSEVIDICEAKKSDNSACTNKVISGSKKCQLHNGCKAEEFVSSRVIDLLQNEEKVHSMTVDKLSGEEISHGKYQSQENQPSGRMWFELIKLQNPTSTLSSKGQGCQRRVTGNVADICEALTDNRCRETIPMAGRERCDAHEGIKVTDASSVPFSGSSGWPSICGARASDGSPCKNQPIAGRKRCAMHKGQRACRTPSID</sequence>
<feature type="region of interest" description="Disordered" evidence="1">
    <location>
        <begin position="111"/>
        <end position="131"/>
    </location>
</feature>
<proteinExistence type="predicted"/>
<dbReference type="Gramene" id="OBART07G20410.1">
    <property type="protein sequence ID" value="OBART07G20410.1"/>
    <property type="gene ID" value="OBART07G20410"/>
</dbReference>
<dbReference type="Pfam" id="PF19239">
    <property type="entry name" value="GIY_YIG_domain"/>
    <property type="match status" value="1"/>
</dbReference>
<name>A0A0D3GSY0_9ORYZ</name>
<dbReference type="eggNOG" id="ENOG502QXNF">
    <property type="taxonomic scope" value="Eukaryota"/>
</dbReference>